<dbReference type="InterPro" id="IPR036390">
    <property type="entry name" value="WH_DNA-bd_sf"/>
</dbReference>
<accession>A0A7W6BP25</accession>
<keyword evidence="3 6" id="KW-0238">DNA-binding</keyword>
<dbReference type="EMBL" id="JACIDT010000010">
    <property type="protein sequence ID" value="MBB3927142.1"/>
    <property type="molecule type" value="Genomic_DNA"/>
</dbReference>
<reference evidence="6 7" key="1">
    <citation type="submission" date="2020-08" db="EMBL/GenBank/DDBJ databases">
        <title>Genomic Encyclopedia of Type Strains, Phase IV (KMG-IV): sequencing the most valuable type-strain genomes for metagenomic binning, comparative biology and taxonomic classification.</title>
        <authorList>
            <person name="Goeker M."/>
        </authorList>
    </citation>
    <scope>NUCLEOTIDE SEQUENCE [LARGE SCALE GENOMIC DNA]</scope>
    <source>
        <strain evidence="6 7">DSM 26189</strain>
    </source>
</reference>
<name>A0A7W6BP25_9SPHN</name>
<dbReference type="SUPFAM" id="SSF46785">
    <property type="entry name" value="Winged helix' DNA-binding domain"/>
    <property type="match status" value="1"/>
</dbReference>
<dbReference type="GO" id="GO:0003700">
    <property type="term" value="F:DNA-binding transcription factor activity"/>
    <property type="evidence" value="ECO:0007669"/>
    <property type="project" value="InterPro"/>
</dbReference>
<dbReference type="GO" id="GO:0043565">
    <property type="term" value="F:sequence-specific DNA binding"/>
    <property type="evidence" value="ECO:0007669"/>
    <property type="project" value="TreeGrafter"/>
</dbReference>
<comment type="caution">
    <text evidence="6">The sequence shown here is derived from an EMBL/GenBank/DDBJ whole genome shotgun (WGS) entry which is preliminary data.</text>
</comment>
<dbReference type="InterPro" id="IPR000847">
    <property type="entry name" value="LysR_HTH_N"/>
</dbReference>
<organism evidence="6 7">
    <name type="scientific">Sphingobium jiangsuense</name>
    <dbReference type="NCBI Taxonomy" id="870476"/>
    <lineage>
        <taxon>Bacteria</taxon>
        <taxon>Pseudomonadati</taxon>
        <taxon>Pseudomonadota</taxon>
        <taxon>Alphaproteobacteria</taxon>
        <taxon>Sphingomonadales</taxon>
        <taxon>Sphingomonadaceae</taxon>
        <taxon>Sphingobium</taxon>
    </lineage>
</organism>
<gene>
    <name evidence="6" type="ORF">GGR43_002865</name>
</gene>
<sequence length="294" mass="32725">MTMTTFVQVVRKSSFTSAARTLGISRALVSRHIAELEAHLGVRLLNRTTRSISMTEAGKDYFDFCTRILDEISSVEGQITDRNDEAEGNLSVIVPKWIGSMDIADAVTEFCLAYPGITMNLHLGGMSQKTYDFIERGFDVALHTRNIPDSLVRVKKIATLHYAMVATPGCIARHGMPEHPRDLAEKPCITQDTDQSWRFLAGDTTLTVKGKVAASSNTYLVLRKMVLGGLGFGVLPRQMVREDIVAGELVDVLPEYPLPERPLYAVFAPGGTPPKKIRVFNEFLSRWFKKHPIE</sequence>
<evidence type="ECO:0000313" key="6">
    <source>
        <dbReference type="EMBL" id="MBB3927142.1"/>
    </source>
</evidence>
<evidence type="ECO:0000256" key="3">
    <source>
        <dbReference type="ARBA" id="ARBA00023125"/>
    </source>
</evidence>
<proteinExistence type="inferred from homology"/>
<dbReference type="Proteomes" id="UP000571950">
    <property type="component" value="Unassembled WGS sequence"/>
</dbReference>
<dbReference type="PANTHER" id="PTHR30537">
    <property type="entry name" value="HTH-TYPE TRANSCRIPTIONAL REGULATOR"/>
    <property type="match status" value="1"/>
</dbReference>
<dbReference type="SUPFAM" id="SSF53850">
    <property type="entry name" value="Periplasmic binding protein-like II"/>
    <property type="match status" value="1"/>
</dbReference>
<keyword evidence="2" id="KW-0805">Transcription regulation</keyword>
<comment type="similarity">
    <text evidence="1">Belongs to the LysR transcriptional regulatory family.</text>
</comment>
<dbReference type="Pfam" id="PF03466">
    <property type="entry name" value="LysR_substrate"/>
    <property type="match status" value="1"/>
</dbReference>
<evidence type="ECO:0000259" key="5">
    <source>
        <dbReference type="PROSITE" id="PS50931"/>
    </source>
</evidence>
<dbReference type="FunFam" id="1.10.10.10:FF:000001">
    <property type="entry name" value="LysR family transcriptional regulator"/>
    <property type="match status" value="1"/>
</dbReference>
<keyword evidence="4" id="KW-0804">Transcription</keyword>
<dbReference type="PRINTS" id="PR00039">
    <property type="entry name" value="HTHLYSR"/>
</dbReference>
<evidence type="ECO:0000256" key="2">
    <source>
        <dbReference type="ARBA" id="ARBA00023015"/>
    </source>
</evidence>
<dbReference type="GO" id="GO:0006351">
    <property type="term" value="P:DNA-templated transcription"/>
    <property type="evidence" value="ECO:0007669"/>
    <property type="project" value="TreeGrafter"/>
</dbReference>
<dbReference type="Gene3D" id="3.40.190.290">
    <property type="match status" value="1"/>
</dbReference>
<dbReference type="InterPro" id="IPR005119">
    <property type="entry name" value="LysR_subst-bd"/>
</dbReference>
<evidence type="ECO:0000256" key="1">
    <source>
        <dbReference type="ARBA" id="ARBA00009437"/>
    </source>
</evidence>
<protein>
    <submittedName>
        <fullName evidence="6">DNA-binding transcriptional LysR family regulator</fullName>
    </submittedName>
</protein>
<dbReference type="Pfam" id="PF00126">
    <property type="entry name" value="HTH_1"/>
    <property type="match status" value="1"/>
</dbReference>
<evidence type="ECO:0000256" key="4">
    <source>
        <dbReference type="ARBA" id="ARBA00023163"/>
    </source>
</evidence>
<dbReference type="RefSeq" id="WP_223177463.1">
    <property type="nucleotide sequence ID" value="NZ_BSPS01000033.1"/>
</dbReference>
<dbReference type="CDD" id="cd08422">
    <property type="entry name" value="PBP2_CrgA_like"/>
    <property type="match status" value="1"/>
</dbReference>
<dbReference type="InterPro" id="IPR058163">
    <property type="entry name" value="LysR-type_TF_proteobact-type"/>
</dbReference>
<evidence type="ECO:0000313" key="7">
    <source>
        <dbReference type="Proteomes" id="UP000571950"/>
    </source>
</evidence>
<dbReference type="PANTHER" id="PTHR30537:SF5">
    <property type="entry name" value="HTH-TYPE TRANSCRIPTIONAL ACTIVATOR TTDR-RELATED"/>
    <property type="match status" value="1"/>
</dbReference>
<dbReference type="AlphaFoldDB" id="A0A7W6BP25"/>
<dbReference type="PROSITE" id="PS50931">
    <property type="entry name" value="HTH_LYSR"/>
    <property type="match status" value="1"/>
</dbReference>
<keyword evidence="7" id="KW-1185">Reference proteome</keyword>
<dbReference type="Gene3D" id="1.10.10.10">
    <property type="entry name" value="Winged helix-like DNA-binding domain superfamily/Winged helix DNA-binding domain"/>
    <property type="match status" value="1"/>
</dbReference>
<feature type="domain" description="HTH lysR-type" evidence="5">
    <location>
        <begin position="1"/>
        <end position="55"/>
    </location>
</feature>
<dbReference type="InterPro" id="IPR036388">
    <property type="entry name" value="WH-like_DNA-bd_sf"/>
</dbReference>